<gene>
    <name evidence="2 3" type="primary">LOC108567942</name>
</gene>
<reference evidence="2 3" key="1">
    <citation type="submission" date="2025-05" db="UniProtKB">
        <authorList>
            <consortium name="RefSeq"/>
        </authorList>
    </citation>
    <scope>IDENTIFICATION</scope>
    <source>
        <tissue evidence="2 3">Whole Larva</tissue>
    </source>
</reference>
<organism evidence="1 3">
    <name type="scientific">Nicrophorus vespilloides</name>
    <name type="common">Boreal carrion beetle</name>
    <dbReference type="NCBI Taxonomy" id="110193"/>
    <lineage>
        <taxon>Eukaryota</taxon>
        <taxon>Metazoa</taxon>
        <taxon>Ecdysozoa</taxon>
        <taxon>Arthropoda</taxon>
        <taxon>Hexapoda</taxon>
        <taxon>Insecta</taxon>
        <taxon>Pterygota</taxon>
        <taxon>Neoptera</taxon>
        <taxon>Endopterygota</taxon>
        <taxon>Coleoptera</taxon>
        <taxon>Polyphaga</taxon>
        <taxon>Staphyliniformia</taxon>
        <taxon>Silphidae</taxon>
        <taxon>Nicrophorinae</taxon>
        <taxon>Nicrophorus</taxon>
    </lineage>
</organism>
<accession>A0ABM1NBP8</accession>
<dbReference type="GeneID" id="108567942"/>
<dbReference type="RefSeq" id="XP_017784247.1">
    <property type="nucleotide sequence ID" value="XM_017928758.1"/>
</dbReference>
<protein>
    <submittedName>
        <fullName evidence="2 3">Uncharacterized protein LOC108567942</fullName>
    </submittedName>
</protein>
<name>A0ABM1NBP8_NICVS</name>
<keyword evidence="1" id="KW-1185">Reference proteome</keyword>
<dbReference type="RefSeq" id="XP_017784248.1">
    <property type="nucleotide sequence ID" value="XM_017928759.1"/>
</dbReference>
<evidence type="ECO:0000313" key="2">
    <source>
        <dbReference type="RefSeq" id="XP_017784247.1"/>
    </source>
</evidence>
<evidence type="ECO:0000313" key="1">
    <source>
        <dbReference type="Proteomes" id="UP000695000"/>
    </source>
</evidence>
<evidence type="ECO:0000313" key="3">
    <source>
        <dbReference type="RefSeq" id="XP_017784248.1"/>
    </source>
</evidence>
<proteinExistence type="predicted"/>
<sequence>METPDKAFVESQINDFIYYFLRKIEERFMFYLNILEGNPTGSKPVSLTGNVLAGAAAIIPSVGKAVSEGIKQSDVFMAKKTDKDDAFVLADIIYYHRNNSEEVRNILIEASYEIFCCYEMQFLRLTCNGGPTRAMQKLGDDAAQRYINYLKKNKCESINNELVIKSIVFDNSTFLNNLGIIKMGHTVKDERNNSWKSAKIYTKVGLYDKATNTFYKNKKSNTSAYGHRLRFSYESNEDIIYDWEKDDVVYNYNYITNISNLETDFDEILKYILLKDPEEAAKVDRENKHEETLNALNDNHEEAKDDRVVKHVEAKEHREEILTDLKTETQKNHVEVTTLLTTIAEKQNEIVQNEEALKNELSNKTSLVVVEDIVQQKIKEREADDPKIVIKLDREGIERELKKLDFTNSSDFKKIKDKIRKFRF</sequence>
<dbReference type="Proteomes" id="UP000695000">
    <property type="component" value="Unplaced"/>
</dbReference>